<feature type="compositionally biased region" description="Basic and acidic residues" evidence="1">
    <location>
        <begin position="200"/>
        <end position="210"/>
    </location>
</feature>
<protein>
    <submittedName>
        <fullName evidence="2">Uncharacterized protein</fullName>
    </submittedName>
</protein>
<feature type="compositionally biased region" description="Basic residues" evidence="1">
    <location>
        <begin position="64"/>
        <end position="74"/>
    </location>
</feature>
<feature type="region of interest" description="Disordered" evidence="1">
    <location>
        <begin position="1"/>
        <end position="47"/>
    </location>
</feature>
<evidence type="ECO:0000313" key="2">
    <source>
        <dbReference type="EMBL" id="CEK74770.1"/>
    </source>
</evidence>
<organism evidence="2">
    <name type="scientific">Arion vulgaris</name>
    <dbReference type="NCBI Taxonomy" id="1028688"/>
    <lineage>
        <taxon>Eukaryota</taxon>
        <taxon>Metazoa</taxon>
        <taxon>Spiralia</taxon>
        <taxon>Lophotrochozoa</taxon>
        <taxon>Mollusca</taxon>
        <taxon>Gastropoda</taxon>
        <taxon>Heterobranchia</taxon>
        <taxon>Euthyneura</taxon>
        <taxon>Panpulmonata</taxon>
        <taxon>Eupulmonata</taxon>
        <taxon>Stylommatophora</taxon>
        <taxon>Helicina</taxon>
        <taxon>Arionoidea</taxon>
        <taxon>Arionidae</taxon>
        <taxon>Arion</taxon>
    </lineage>
</organism>
<feature type="compositionally biased region" description="Basic residues" evidence="1">
    <location>
        <begin position="1"/>
        <end position="16"/>
    </location>
</feature>
<sequence length="237" mass="27385">MGKLAKPQRSKKHKKIKSIDPCYSGNRKDARQAGCNQKPKNFDQEVPKKLRQLGFSIDGVRSGKVGKKSRNKFLKHPDSPHKYNNQFSSPLGAKVKSTKDDSTQKSLDVKKKSKFLKKKNKKGLAKLSDKEISDYVDNIKPLRPFTESFQFKKKVDESESSFMKRVNEETNKIITKAQIDDKYEVSDEKKLLMKIKTKKGMSDKKKDRLKEKKKKKVQAERGKKQEKFLDFGSLQDK</sequence>
<name>A0A0B7A461_9EUPU</name>
<feature type="region of interest" description="Disordered" evidence="1">
    <location>
        <begin position="196"/>
        <end position="237"/>
    </location>
</feature>
<gene>
    <name evidence="2" type="primary">ORF92492</name>
</gene>
<feature type="compositionally biased region" description="Basic and acidic residues" evidence="1">
    <location>
        <begin position="97"/>
        <end position="106"/>
    </location>
</feature>
<reference evidence="2" key="1">
    <citation type="submission" date="2014-12" db="EMBL/GenBank/DDBJ databases">
        <title>Insight into the proteome of Arion vulgaris.</title>
        <authorList>
            <person name="Aradska J."/>
            <person name="Bulat T."/>
            <person name="Smidak R."/>
            <person name="Sarate P."/>
            <person name="Gangsoo J."/>
            <person name="Sialana F."/>
            <person name="Bilban M."/>
            <person name="Lubec G."/>
        </authorList>
    </citation>
    <scope>NUCLEOTIDE SEQUENCE</scope>
    <source>
        <tissue evidence="2">Skin</tissue>
    </source>
</reference>
<dbReference type="AlphaFoldDB" id="A0A0B7A461"/>
<accession>A0A0B7A461</accession>
<feature type="non-terminal residue" evidence="2">
    <location>
        <position position="237"/>
    </location>
</feature>
<feature type="region of interest" description="Disordered" evidence="1">
    <location>
        <begin position="60"/>
        <end position="106"/>
    </location>
</feature>
<dbReference type="EMBL" id="HACG01027905">
    <property type="protein sequence ID" value="CEK74770.1"/>
    <property type="molecule type" value="Transcribed_RNA"/>
</dbReference>
<feature type="compositionally biased region" description="Basic and acidic residues" evidence="1">
    <location>
        <begin position="217"/>
        <end position="237"/>
    </location>
</feature>
<evidence type="ECO:0000256" key="1">
    <source>
        <dbReference type="SAM" id="MobiDB-lite"/>
    </source>
</evidence>
<proteinExistence type="predicted"/>